<dbReference type="Gene3D" id="2.30.42.10">
    <property type="match status" value="1"/>
</dbReference>
<dbReference type="Gene3D" id="1.10.390.10">
    <property type="entry name" value="Neutral Protease Domain 2"/>
    <property type="match status" value="1"/>
</dbReference>
<dbReference type="InterPro" id="IPR027268">
    <property type="entry name" value="Peptidase_M4/M1_CTD_sf"/>
</dbReference>
<organism evidence="2 3">
    <name type="scientific">Chloroherpeton thalassium (strain ATCC 35110 / GB-78)</name>
    <dbReference type="NCBI Taxonomy" id="517418"/>
    <lineage>
        <taxon>Bacteria</taxon>
        <taxon>Pseudomonadati</taxon>
        <taxon>Chlorobiota</taxon>
        <taxon>Chlorobiia</taxon>
        <taxon>Chlorobiales</taxon>
        <taxon>Chloroherpetonaceae</taxon>
        <taxon>Chloroherpeton</taxon>
    </lineage>
</organism>
<dbReference type="InterPro" id="IPR040756">
    <property type="entry name" value="Peptidase_M61_N"/>
</dbReference>
<dbReference type="PROSITE" id="PS50106">
    <property type="entry name" value="PDZ"/>
    <property type="match status" value="1"/>
</dbReference>
<dbReference type="AlphaFoldDB" id="B3QUT0"/>
<proteinExistence type="predicted"/>
<dbReference type="Pfam" id="PF17899">
    <property type="entry name" value="Peptidase_M61_N"/>
    <property type="match status" value="1"/>
</dbReference>
<dbReference type="eggNOG" id="COG3975">
    <property type="taxonomic scope" value="Bacteria"/>
</dbReference>
<dbReference type="SMART" id="SM00228">
    <property type="entry name" value="PDZ"/>
    <property type="match status" value="1"/>
</dbReference>
<feature type="domain" description="PDZ" evidence="1">
    <location>
        <begin position="474"/>
        <end position="553"/>
    </location>
</feature>
<evidence type="ECO:0000313" key="2">
    <source>
        <dbReference type="EMBL" id="ACF14431.1"/>
    </source>
</evidence>
<dbReference type="Pfam" id="PF17820">
    <property type="entry name" value="PDZ_6"/>
    <property type="match status" value="1"/>
</dbReference>
<dbReference type="KEGG" id="cts:Ctha_1977"/>
<dbReference type="Proteomes" id="UP000001208">
    <property type="component" value="Chromosome"/>
</dbReference>
<dbReference type="InterPro" id="IPR041489">
    <property type="entry name" value="PDZ_6"/>
</dbReference>
<keyword evidence="3" id="KW-1185">Reference proteome</keyword>
<dbReference type="Gene3D" id="2.60.40.3650">
    <property type="match status" value="1"/>
</dbReference>
<dbReference type="RefSeq" id="WP_012500514.1">
    <property type="nucleotide sequence ID" value="NC_011026.1"/>
</dbReference>
<sequence length="594" mass="67438">MSASIQTPSSISTKHAFEKSPTRYRVRIVRENLHLIEVTVSLPTQQRAQIDFKLPAWRPGRYSIQNYAAHVQEFSAFCNNKNLRFNKLDKQTWRVYTEGEASISVKYRFYAAGPVDAGNCYIGHDKLFFTGSNLLVYTDDFRFLPATLTLQLPPTWKTATQLVKTDDPYVFYAETYDELIDAPILSSPTLANYPITAQGKTVNIFFDKPIAPSDKKFTLSQIQADLEKIVVSQFELMQDAPFGEYGFIYQILPERFYHGVEHKNSCSIVLGPEREMNELYDEFLSITSHEFFHVWNVKRILPDEFVPYDYTKEVYTPSLYICEGFTSYYGDLMLCRSGLWSPDTYFAELSKAINSVQSTYGRKVQSLANSSFDAWLTGYKAGRSTNSINFYTKGQLVALLLDLEIRVRTQNTASLDDVMRALNENFAKQNKGFSHDEFVALVEKIGNASFQTFFEKYVFGAEELPYEQSLNQVGLALHATAQPYMGVRTQVRGNLEEIQAVIPESPAALAGLDQGDILLAINNLSLVGASLKDILMKVNAGEMVTVLYVRGGKIEQATVTLQSQNTFKVVRLAQPKDTQTRLYESWLKQTWENS</sequence>
<dbReference type="InterPro" id="IPR036034">
    <property type="entry name" value="PDZ_sf"/>
</dbReference>
<accession>B3QUT0</accession>
<name>B3QUT0_CHLT3</name>
<dbReference type="STRING" id="517418.Ctha_1977"/>
<dbReference type="HOGENOM" id="CLU_022755_0_1_10"/>
<dbReference type="SUPFAM" id="SSF50156">
    <property type="entry name" value="PDZ domain-like"/>
    <property type="match status" value="1"/>
</dbReference>
<dbReference type="InterPro" id="IPR007963">
    <property type="entry name" value="Peptidase_M61_catalytic"/>
</dbReference>
<reference evidence="2 3" key="1">
    <citation type="submission" date="2008-06" db="EMBL/GenBank/DDBJ databases">
        <title>Complete sequence of Chloroherpeton thalassium ATCC 35110.</title>
        <authorList>
            <consortium name="US DOE Joint Genome Institute"/>
            <person name="Lucas S."/>
            <person name="Copeland A."/>
            <person name="Lapidus A."/>
            <person name="Glavina del Rio T."/>
            <person name="Dalin E."/>
            <person name="Tice H."/>
            <person name="Bruce D."/>
            <person name="Goodwin L."/>
            <person name="Pitluck S."/>
            <person name="Schmutz J."/>
            <person name="Larimer F."/>
            <person name="Land M."/>
            <person name="Hauser L."/>
            <person name="Kyrpides N."/>
            <person name="Mikhailova N."/>
            <person name="Liu Z."/>
            <person name="Li T."/>
            <person name="Zhao F."/>
            <person name="Overmann J."/>
            <person name="Bryant D.A."/>
            <person name="Richardson P."/>
        </authorList>
    </citation>
    <scope>NUCLEOTIDE SEQUENCE [LARGE SCALE GENOMIC DNA]</scope>
    <source>
        <strain evidence="3">ATCC 35110 / GB-78</strain>
    </source>
</reference>
<evidence type="ECO:0000313" key="3">
    <source>
        <dbReference type="Proteomes" id="UP000001208"/>
    </source>
</evidence>
<dbReference type="PIRSF" id="PIRSF016493">
    <property type="entry name" value="Glycyl_aminpptds"/>
    <property type="match status" value="1"/>
</dbReference>
<dbReference type="Pfam" id="PF05299">
    <property type="entry name" value="Peptidase_M61"/>
    <property type="match status" value="1"/>
</dbReference>
<dbReference type="InterPro" id="IPR001478">
    <property type="entry name" value="PDZ"/>
</dbReference>
<gene>
    <name evidence="2" type="ordered locus">Ctha_1977</name>
</gene>
<dbReference type="EMBL" id="CP001100">
    <property type="protein sequence ID" value="ACF14431.1"/>
    <property type="molecule type" value="Genomic_DNA"/>
</dbReference>
<dbReference type="OrthoDB" id="9778516at2"/>
<evidence type="ECO:0000259" key="1">
    <source>
        <dbReference type="PROSITE" id="PS50106"/>
    </source>
</evidence>
<dbReference type="InterPro" id="IPR024191">
    <property type="entry name" value="Peptidase_M61"/>
</dbReference>
<protein>
    <submittedName>
        <fullName evidence="2">Peptidase M61 domain protein</fullName>
    </submittedName>
</protein>
<dbReference type="SUPFAM" id="SSF55486">
    <property type="entry name" value="Metalloproteases ('zincins'), catalytic domain"/>
    <property type="match status" value="1"/>
</dbReference>